<organism evidence="1 2">
    <name type="scientific">Vararia minispora EC-137</name>
    <dbReference type="NCBI Taxonomy" id="1314806"/>
    <lineage>
        <taxon>Eukaryota</taxon>
        <taxon>Fungi</taxon>
        <taxon>Dikarya</taxon>
        <taxon>Basidiomycota</taxon>
        <taxon>Agaricomycotina</taxon>
        <taxon>Agaricomycetes</taxon>
        <taxon>Russulales</taxon>
        <taxon>Lachnocladiaceae</taxon>
        <taxon>Vararia</taxon>
    </lineage>
</organism>
<comment type="caution">
    <text evidence="1">The sequence shown here is derived from an EMBL/GenBank/DDBJ whole genome shotgun (WGS) entry which is preliminary data.</text>
</comment>
<protein>
    <submittedName>
        <fullName evidence="1">Glycoside hydrolase family 43 protein</fullName>
    </submittedName>
</protein>
<sequence>MKSSIKFAALVQPLFALLAFAQYPNPIPGSSNVIVRDPAIWYNSASGACKYFVFSTGGGIQIFTSTALTGPWSNVGFVLPGCSSVNNPGKCDLWAPDVNYYNGRYVLYYSASALGTQNSVIGVATSPSMEPGTWTDHGAVVTSVPGDVYNAIDPNLIDWNGLKLSFGSYWNGIYQIGLWPDVWNPASSTPGTHLACANGRACEGGFTYKPPSSPYYFFFFSAGITPLQGATSRPPPGGEYKVLVGRGSGGMGPFYGQLGNDLTLDLNPPTGSLVLPSHDNIYAPGGQSIFFDPVSQRDVMVYHYVPNNAFGGPSYLGINYLDFSSGWPVVVN</sequence>
<reference evidence="1" key="1">
    <citation type="submission" date="2021-02" db="EMBL/GenBank/DDBJ databases">
        <authorList>
            <consortium name="DOE Joint Genome Institute"/>
            <person name="Ahrendt S."/>
            <person name="Looney B.P."/>
            <person name="Miyauchi S."/>
            <person name="Morin E."/>
            <person name="Drula E."/>
            <person name="Courty P.E."/>
            <person name="Chicoki N."/>
            <person name="Fauchery L."/>
            <person name="Kohler A."/>
            <person name="Kuo A."/>
            <person name="Labutti K."/>
            <person name="Pangilinan J."/>
            <person name="Lipzen A."/>
            <person name="Riley R."/>
            <person name="Andreopoulos W."/>
            <person name="He G."/>
            <person name="Johnson J."/>
            <person name="Barry K.W."/>
            <person name="Grigoriev I.V."/>
            <person name="Nagy L."/>
            <person name="Hibbett D."/>
            <person name="Henrissat B."/>
            <person name="Matheny P.B."/>
            <person name="Labbe J."/>
            <person name="Martin F."/>
        </authorList>
    </citation>
    <scope>NUCLEOTIDE SEQUENCE</scope>
    <source>
        <strain evidence="1">EC-137</strain>
    </source>
</reference>
<keyword evidence="2" id="KW-1185">Reference proteome</keyword>
<accession>A0ACB8QLD8</accession>
<reference evidence="1" key="2">
    <citation type="journal article" date="2022" name="New Phytol.">
        <title>Evolutionary transition to the ectomycorrhizal habit in the genomes of a hyperdiverse lineage of mushroom-forming fungi.</title>
        <authorList>
            <person name="Looney B."/>
            <person name="Miyauchi S."/>
            <person name="Morin E."/>
            <person name="Drula E."/>
            <person name="Courty P.E."/>
            <person name="Kohler A."/>
            <person name="Kuo A."/>
            <person name="LaButti K."/>
            <person name="Pangilinan J."/>
            <person name="Lipzen A."/>
            <person name="Riley R."/>
            <person name="Andreopoulos W."/>
            <person name="He G."/>
            <person name="Johnson J."/>
            <person name="Nolan M."/>
            <person name="Tritt A."/>
            <person name="Barry K.W."/>
            <person name="Grigoriev I.V."/>
            <person name="Nagy L.G."/>
            <person name="Hibbett D."/>
            <person name="Henrissat B."/>
            <person name="Matheny P.B."/>
            <person name="Labbe J."/>
            <person name="Martin F.M."/>
        </authorList>
    </citation>
    <scope>NUCLEOTIDE SEQUENCE</scope>
    <source>
        <strain evidence="1">EC-137</strain>
    </source>
</reference>
<keyword evidence="1" id="KW-0378">Hydrolase</keyword>
<gene>
    <name evidence="1" type="ORF">K488DRAFT_50544</name>
</gene>
<evidence type="ECO:0000313" key="1">
    <source>
        <dbReference type="EMBL" id="KAI0032151.1"/>
    </source>
</evidence>
<name>A0ACB8QLD8_9AGAM</name>
<dbReference type="Proteomes" id="UP000814128">
    <property type="component" value="Unassembled WGS sequence"/>
</dbReference>
<proteinExistence type="predicted"/>
<evidence type="ECO:0000313" key="2">
    <source>
        <dbReference type="Proteomes" id="UP000814128"/>
    </source>
</evidence>
<dbReference type="EMBL" id="MU273555">
    <property type="protein sequence ID" value="KAI0032151.1"/>
    <property type="molecule type" value="Genomic_DNA"/>
</dbReference>